<keyword evidence="1" id="KW-0812">Transmembrane</keyword>
<organism evidence="3 4">
    <name type="scientific">Merdimmobilis hominis</name>
    <dbReference type="NCBI Taxonomy" id="2897707"/>
    <lineage>
        <taxon>Bacteria</taxon>
        <taxon>Bacillati</taxon>
        <taxon>Bacillota</taxon>
        <taxon>Clostridia</taxon>
        <taxon>Eubacteriales</taxon>
        <taxon>Oscillospiraceae</taxon>
        <taxon>Merdimmobilis</taxon>
    </lineage>
</organism>
<proteinExistence type="predicted"/>
<dbReference type="CDD" id="cd12797">
    <property type="entry name" value="M23_peptidase"/>
    <property type="match status" value="1"/>
</dbReference>
<dbReference type="Proteomes" id="UP000774750">
    <property type="component" value="Unassembled WGS sequence"/>
</dbReference>
<dbReference type="InterPro" id="IPR016047">
    <property type="entry name" value="M23ase_b-sheet_dom"/>
</dbReference>
<dbReference type="EMBL" id="JACJKY010000009">
    <property type="protein sequence ID" value="MBM6920926.1"/>
    <property type="molecule type" value="Genomic_DNA"/>
</dbReference>
<feature type="domain" description="M23ase beta-sheet core" evidence="2">
    <location>
        <begin position="163"/>
        <end position="257"/>
    </location>
</feature>
<protein>
    <submittedName>
        <fullName evidence="3">M23 family metallopeptidase</fullName>
    </submittedName>
</protein>
<evidence type="ECO:0000313" key="4">
    <source>
        <dbReference type="Proteomes" id="UP000774750"/>
    </source>
</evidence>
<reference evidence="3" key="1">
    <citation type="submission" date="2020-08" db="EMBL/GenBank/DDBJ databases">
        <authorList>
            <person name="Cejkova D."/>
            <person name="Kubasova T."/>
            <person name="Jahodarova E."/>
            <person name="Rychlik I."/>
        </authorList>
    </citation>
    <scope>NUCLEOTIDE SEQUENCE</scope>
    <source>
        <strain evidence="3">An559</strain>
    </source>
</reference>
<accession>A0A938X648</accession>
<dbReference type="GO" id="GO:0004222">
    <property type="term" value="F:metalloendopeptidase activity"/>
    <property type="evidence" value="ECO:0007669"/>
    <property type="project" value="TreeGrafter"/>
</dbReference>
<keyword evidence="1" id="KW-0472">Membrane</keyword>
<keyword evidence="1" id="KW-1133">Transmembrane helix</keyword>
<dbReference type="PANTHER" id="PTHR21666">
    <property type="entry name" value="PEPTIDASE-RELATED"/>
    <property type="match status" value="1"/>
</dbReference>
<gene>
    <name evidence="3" type="ORF">H6A12_07155</name>
</gene>
<feature type="transmembrane region" description="Helical" evidence="1">
    <location>
        <begin position="48"/>
        <end position="70"/>
    </location>
</feature>
<comment type="caution">
    <text evidence="3">The sequence shown here is derived from an EMBL/GenBank/DDBJ whole genome shotgun (WGS) entry which is preliminary data.</text>
</comment>
<evidence type="ECO:0000313" key="3">
    <source>
        <dbReference type="EMBL" id="MBM6920926.1"/>
    </source>
</evidence>
<evidence type="ECO:0000256" key="1">
    <source>
        <dbReference type="SAM" id="Phobius"/>
    </source>
</evidence>
<reference evidence="3" key="2">
    <citation type="journal article" date="2021" name="Sci. Rep.">
        <title>The distribution of antibiotic resistance genes in chicken gut microbiota commensals.</title>
        <authorList>
            <person name="Juricova H."/>
            <person name="Matiasovicova J."/>
            <person name="Kubasova T."/>
            <person name="Cejkova D."/>
            <person name="Rychlik I."/>
        </authorList>
    </citation>
    <scope>NUCLEOTIDE SEQUENCE</scope>
    <source>
        <strain evidence="3">An559</strain>
    </source>
</reference>
<dbReference type="PANTHER" id="PTHR21666:SF270">
    <property type="entry name" value="MUREIN HYDROLASE ACTIVATOR ENVC"/>
    <property type="match status" value="1"/>
</dbReference>
<dbReference type="InterPro" id="IPR050570">
    <property type="entry name" value="Cell_wall_metabolism_enzyme"/>
</dbReference>
<dbReference type="AlphaFoldDB" id="A0A938X648"/>
<dbReference type="RefSeq" id="WP_204446367.1">
    <property type="nucleotide sequence ID" value="NZ_JACJKY010000009.1"/>
</dbReference>
<name>A0A938X648_9FIRM</name>
<dbReference type="InterPro" id="IPR011055">
    <property type="entry name" value="Dup_hybrid_motif"/>
</dbReference>
<sequence>MAYDLYEAACEAADESRCTGVDETACDTEGKIEKPDTPPRRGHSFLMVLYMQTAICIAAAAVFLFGRLLVPSAASLVSDTVKRLIISDFSFHETVQDTVSRAVVQIFTYEAAAAGTNGEVPANATLAPVVYTGTPVFPLEADAYRLSSPFGFRTHPISGALDFHTGVDLAAAEGTRIFAAEDGTVIESRYDDAYGNFIKIDHGNGYYTYYGHCSERIAQTGMRVRGGDVIALVGSTGNSTGNHLHFGVITDGLYVNPAYLFASLSEEPVSLLIESGEGT</sequence>
<keyword evidence="4" id="KW-1185">Reference proteome</keyword>
<dbReference type="Gene3D" id="2.70.70.10">
    <property type="entry name" value="Glucose Permease (Domain IIA)"/>
    <property type="match status" value="1"/>
</dbReference>
<dbReference type="SUPFAM" id="SSF51261">
    <property type="entry name" value="Duplicated hybrid motif"/>
    <property type="match status" value="1"/>
</dbReference>
<evidence type="ECO:0000259" key="2">
    <source>
        <dbReference type="Pfam" id="PF01551"/>
    </source>
</evidence>
<dbReference type="Pfam" id="PF01551">
    <property type="entry name" value="Peptidase_M23"/>
    <property type="match status" value="1"/>
</dbReference>